<dbReference type="EMBL" id="MU277449">
    <property type="protein sequence ID" value="KAI0054408.1"/>
    <property type="molecule type" value="Genomic_DNA"/>
</dbReference>
<evidence type="ECO:0000313" key="2">
    <source>
        <dbReference type="Proteomes" id="UP000814140"/>
    </source>
</evidence>
<dbReference type="Proteomes" id="UP000814140">
    <property type="component" value="Unassembled WGS sequence"/>
</dbReference>
<protein>
    <submittedName>
        <fullName evidence="1">Uncharacterized protein</fullName>
    </submittedName>
</protein>
<reference evidence="1" key="1">
    <citation type="submission" date="2021-03" db="EMBL/GenBank/DDBJ databases">
        <authorList>
            <consortium name="DOE Joint Genome Institute"/>
            <person name="Ahrendt S."/>
            <person name="Looney B.P."/>
            <person name="Miyauchi S."/>
            <person name="Morin E."/>
            <person name="Drula E."/>
            <person name="Courty P.E."/>
            <person name="Chicoki N."/>
            <person name="Fauchery L."/>
            <person name="Kohler A."/>
            <person name="Kuo A."/>
            <person name="Labutti K."/>
            <person name="Pangilinan J."/>
            <person name="Lipzen A."/>
            <person name="Riley R."/>
            <person name="Andreopoulos W."/>
            <person name="He G."/>
            <person name="Johnson J."/>
            <person name="Barry K.W."/>
            <person name="Grigoriev I.V."/>
            <person name="Nagy L."/>
            <person name="Hibbett D."/>
            <person name="Henrissat B."/>
            <person name="Matheny P.B."/>
            <person name="Labbe J."/>
            <person name="Martin F."/>
        </authorList>
    </citation>
    <scope>NUCLEOTIDE SEQUENCE</scope>
    <source>
        <strain evidence="1">HHB10654</strain>
    </source>
</reference>
<keyword evidence="2" id="KW-1185">Reference proteome</keyword>
<proteinExistence type="predicted"/>
<reference evidence="1" key="2">
    <citation type="journal article" date="2022" name="New Phytol.">
        <title>Evolutionary transition to the ectomycorrhizal habit in the genomes of a hyperdiverse lineage of mushroom-forming fungi.</title>
        <authorList>
            <person name="Looney B."/>
            <person name="Miyauchi S."/>
            <person name="Morin E."/>
            <person name="Drula E."/>
            <person name="Courty P.E."/>
            <person name="Kohler A."/>
            <person name="Kuo A."/>
            <person name="LaButti K."/>
            <person name="Pangilinan J."/>
            <person name="Lipzen A."/>
            <person name="Riley R."/>
            <person name="Andreopoulos W."/>
            <person name="He G."/>
            <person name="Johnson J."/>
            <person name="Nolan M."/>
            <person name="Tritt A."/>
            <person name="Barry K.W."/>
            <person name="Grigoriev I.V."/>
            <person name="Nagy L.G."/>
            <person name="Hibbett D."/>
            <person name="Henrissat B."/>
            <person name="Matheny P.B."/>
            <person name="Labbe J."/>
            <person name="Martin F.M."/>
        </authorList>
    </citation>
    <scope>NUCLEOTIDE SEQUENCE</scope>
    <source>
        <strain evidence="1">HHB10654</strain>
    </source>
</reference>
<name>A0ACB8SDV5_9AGAM</name>
<evidence type="ECO:0000313" key="1">
    <source>
        <dbReference type="EMBL" id="KAI0054408.1"/>
    </source>
</evidence>
<comment type="caution">
    <text evidence="1">The sequence shown here is derived from an EMBL/GenBank/DDBJ whole genome shotgun (WGS) entry which is preliminary data.</text>
</comment>
<organism evidence="1 2">
    <name type="scientific">Artomyces pyxidatus</name>
    <dbReference type="NCBI Taxonomy" id="48021"/>
    <lineage>
        <taxon>Eukaryota</taxon>
        <taxon>Fungi</taxon>
        <taxon>Dikarya</taxon>
        <taxon>Basidiomycota</taxon>
        <taxon>Agaricomycotina</taxon>
        <taxon>Agaricomycetes</taxon>
        <taxon>Russulales</taxon>
        <taxon>Auriscalpiaceae</taxon>
        <taxon>Artomyces</taxon>
    </lineage>
</organism>
<sequence length="745" mass="84942">MRVPDSMARQGTPPLTTSGNQDDSDDEEEVIDINLDPQFRTREELFSGDNDLDPFDDADLDSPAGLPPAFSESPLIRNIYLTAFLQSTFHGATHESIKLYLQMSYDSLVSVHRQTGLEIPGLEKMARTLRTVERRLGVDPDAYIVYYFLCEVCWRRFHPSELATLVGPECTKPGCSGTLYTVRNLANGKQRRVPTKILPTARLIPLLQLLLLRPGKYEEFQHWRKPGDEPGPSAPIHPPPNGLEAFADPTTRLHDIYDGWGWRAVQAGLKRRQSGEWEVEDVDVHQIHQRFVSLPCGLLFILNADWFAPLKRNRSYSTGALYLSICNNPRSKRFLPEETFLLAVIPKEPTSEQLNSIVEPMVEELQRLYDGVYMRVHNQKDLAEIHGALYLDASDLPASRKMAGLRGPTHMKFMCSMCHQRFSSLVCEDCFNPEKFKLRNDWRFLKYAYRSRDADFLDQLEIEDKRGVRWSALDELPGWMPARDSPIDFMHGTFLGEVKHIVNGLLVTGGMFTARSRTDNPLERFEDLLGSIWWPSTVSRVPKKLSSTSKADQWRNLATILPVLLYWAWQQDGEIPDEDAPSPRSSTKAAEARERQEALLNSRRRAHLAAQADTTAAEFFDSDEISMDRNYSRHYSNVLGFCASIRIWTAESITPEEAKRAEDRHGQALRSWAQMNCHLTPYCHLMMHGSPTIYRLGPVYGFWLFGPERNNGRQVKVNTNGHGGGELEGTLLRKWVKESLLHTLV</sequence>
<accession>A0ACB8SDV5</accession>
<gene>
    <name evidence="1" type="ORF">BV25DRAFT_1817109</name>
</gene>